<evidence type="ECO:0008006" key="8">
    <source>
        <dbReference type="Google" id="ProtNLM"/>
    </source>
</evidence>
<gene>
    <name evidence="6" type="ORF">Mag101_16845</name>
</gene>
<dbReference type="GO" id="GO:0009252">
    <property type="term" value="P:peptidoglycan biosynthetic process"/>
    <property type="evidence" value="ECO:0007669"/>
    <property type="project" value="TreeGrafter"/>
</dbReference>
<proteinExistence type="inferred from homology"/>
<sequence length="247" mass="27793">MAVGEGVIENPLKGRDNGTTSLLPSFSYYGDRFFVSNLTVGYSLLEQKNLYVDLVVRPNEDGIFFQLDRDDYTMASLSNILGSNGGAFGWTPENISRDISAVAGPSATFVTAPVDISFAYFHDITKVHYGSETHLSFDKQYPLFGGAFAWSLGAVQKDADLVHYYYHLRPEEAGRFAYSYTRQFPPDDVTDRYARVQFAYPLGKRFEFKLAAKFNQFDLDGRNPLLIEKPETLSWFAGIQYSIGGDR</sequence>
<protein>
    <recommendedName>
        <fullName evidence="8">TonB-dependent receptor-like beta-barrel domain-containing protein</fullName>
    </recommendedName>
</protein>
<dbReference type="AlphaFoldDB" id="A0A1Q2M8X0"/>
<keyword evidence="7" id="KW-1185">Reference proteome</keyword>
<dbReference type="STRING" id="260552.Mag101_16845"/>
<evidence type="ECO:0000256" key="5">
    <source>
        <dbReference type="ARBA" id="ARBA00023237"/>
    </source>
</evidence>
<evidence type="ECO:0000256" key="3">
    <source>
        <dbReference type="ARBA" id="ARBA00022729"/>
    </source>
</evidence>
<comment type="similarity">
    <text evidence="2">Belongs to the MipA/OmpV family.</text>
</comment>
<comment type="subcellular location">
    <subcellularLocation>
        <location evidence="1">Cell outer membrane</location>
    </subcellularLocation>
</comment>
<dbReference type="PANTHER" id="PTHR38776:SF1">
    <property type="entry name" value="MLTA-INTERACTING PROTEIN-RELATED"/>
    <property type="match status" value="1"/>
</dbReference>
<reference evidence="6" key="1">
    <citation type="submission" date="2017-02" db="EMBL/GenBank/DDBJ databases">
        <title>Genome of Microbulbifer agarilyticus GP101.</title>
        <authorList>
            <person name="Jung J."/>
            <person name="Bae S.S."/>
            <person name="Baek K."/>
        </authorList>
    </citation>
    <scope>NUCLEOTIDE SEQUENCE [LARGE SCALE GENOMIC DNA]</scope>
    <source>
        <strain evidence="6">GP101</strain>
    </source>
</reference>
<keyword evidence="4" id="KW-0472">Membrane</keyword>
<dbReference type="EMBL" id="CP019650">
    <property type="protein sequence ID" value="AQQ69109.1"/>
    <property type="molecule type" value="Genomic_DNA"/>
</dbReference>
<dbReference type="GO" id="GO:0009279">
    <property type="term" value="C:cell outer membrane"/>
    <property type="evidence" value="ECO:0007669"/>
    <property type="project" value="UniProtKB-SubCell"/>
</dbReference>
<evidence type="ECO:0000256" key="2">
    <source>
        <dbReference type="ARBA" id="ARBA00005722"/>
    </source>
</evidence>
<name>A0A1Q2M8X0_9GAMM</name>
<evidence type="ECO:0000256" key="1">
    <source>
        <dbReference type="ARBA" id="ARBA00004442"/>
    </source>
</evidence>
<dbReference type="InterPro" id="IPR010583">
    <property type="entry name" value="MipA"/>
</dbReference>
<evidence type="ECO:0000313" key="7">
    <source>
        <dbReference type="Proteomes" id="UP000188219"/>
    </source>
</evidence>
<dbReference type="PANTHER" id="PTHR38776">
    <property type="entry name" value="MLTA-INTERACTING PROTEIN-RELATED"/>
    <property type="match status" value="1"/>
</dbReference>
<keyword evidence="5" id="KW-0998">Cell outer membrane</keyword>
<keyword evidence="3" id="KW-0732">Signal</keyword>
<evidence type="ECO:0000256" key="4">
    <source>
        <dbReference type="ARBA" id="ARBA00023136"/>
    </source>
</evidence>
<accession>A0A1Q2M8X0</accession>
<dbReference type="Proteomes" id="UP000188219">
    <property type="component" value="Chromosome"/>
</dbReference>
<organism evidence="6 7">
    <name type="scientific">Microbulbifer agarilyticus</name>
    <dbReference type="NCBI Taxonomy" id="260552"/>
    <lineage>
        <taxon>Bacteria</taxon>
        <taxon>Pseudomonadati</taxon>
        <taxon>Pseudomonadota</taxon>
        <taxon>Gammaproteobacteria</taxon>
        <taxon>Cellvibrionales</taxon>
        <taxon>Microbulbiferaceae</taxon>
        <taxon>Microbulbifer</taxon>
    </lineage>
</organism>
<evidence type="ECO:0000313" key="6">
    <source>
        <dbReference type="EMBL" id="AQQ69109.1"/>
    </source>
</evidence>
<dbReference type="Pfam" id="PF06629">
    <property type="entry name" value="MipA"/>
    <property type="match status" value="1"/>
</dbReference>
<dbReference type="KEGG" id="maga:Mag101_16845"/>